<dbReference type="GeneID" id="90968135"/>
<evidence type="ECO:0000313" key="3">
    <source>
        <dbReference type="Proteomes" id="UP000510686"/>
    </source>
</evidence>
<reference evidence="2 3" key="1">
    <citation type="submission" date="2020-07" db="EMBL/GenBank/DDBJ databases">
        <title>Telomere length de novo assembly of all 7 chromosomes of the fungus, Metarhizium brunneum, using a novel assembly pipeline.</title>
        <authorList>
            <person name="Saud z."/>
            <person name="Kortsinoglou A."/>
            <person name="Kouvelis V.N."/>
            <person name="Butt T.M."/>
        </authorList>
    </citation>
    <scope>NUCLEOTIDE SEQUENCE [LARGE SCALE GENOMIC DNA]</scope>
    <source>
        <strain evidence="2 3">4556</strain>
    </source>
</reference>
<dbReference type="AlphaFoldDB" id="A0A7D5Z9X4"/>
<accession>A0A7D5Z9X4</accession>
<dbReference type="RefSeq" id="XP_065987679.1">
    <property type="nucleotide sequence ID" value="XM_066131449.1"/>
</dbReference>
<keyword evidence="3" id="KW-1185">Reference proteome</keyword>
<sequence>MATQFLDFEHERQLDVKILGSAVLQFARAVKLKQDDTFVDMLHTIEPELSVQKDVTMATSSENGGSNERPVQCIPPPCFDNNPNCPRIH</sequence>
<gene>
    <name evidence="2" type="ORF">G6M90_00g093520</name>
</gene>
<organism evidence="2 3">
    <name type="scientific">Metarhizium brunneum</name>
    <dbReference type="NCBI Taxonomy" id="500148"/>
    <lineage>
        <taxon>Eukaryota</taxon>
        <taxon>Fungi</taxon>
        <taxon>Dikarya</taxon>
        <taxon>Ascomycota</taxon>
        <taxon>Pezizomycotina</taxon>
        <taxon>Sordariomycetes</taxon>
        <taxon>Hypocreomycetidae</taxon>
        <taxon>Hypocreales</taxon>
        <taxon>Clavicipitaceae</taxon>
        <taxon>Metarhizium</taxon>
    </lineage>
</organism>
<feature type="region of interest" description="Disordered" evidence="1">
    <location>
        <begin position="57"/>
        <end position="76"/>
    </location>
</feature>
<feature type="compositionally biased region" description="Polar residues" evidence="1">
    <location>
        <begin position="57"/>
        <end position="66"/>
    </location>
</feature>
<dbReference type="EMBL" id="CP058937">
    <property type="protein sequence ID" value="QLI73507.1"/>
    <property type="molecule type" value="Genomic_DNA"/>
</dbReference>
<dbReference type="KEGG" id="mbrn:90968135"/>
<dbReference type="Proteomes" id="UP000510686">
    <property type="component" value="Chromosome 6"/>
</dbReference>
<proteinExistence type="predicted"/>
<evidence type="ECO:0000256" key="1">
    <source>
        <dbReference type="SAM" id="MobiDB-lite"/>
    </source>
</evidence>
<evidence type="ECO:0000313" key="2">
    <source>
        <dbReference type="EMBL" id="QLI73507.1"/>
    </source>
</evidence>
<protein>
    <submittedName>
        <fullName evidence="2">Uncharacterized protein</fullName>
    </submittedName>
</protein>
<name>A0A7D5Z9X4_9HYPO</name>